<keyword evidence="9 12" id="KW-0238">DNA-binding</keyword>
<comment type="function">
    <text evidence="12">Initiates the restart of stalled replication forks, which reloads the replicative helicase on sites other than the origin of replication. Recognizes and binds to abandoned replication forks and remodels them to uncover a helicase loading site. Promotes assembly of the primosome at these replication forks.</text>
</comment>
<feature type="binding site" evidence="12">
    <location>
        <position position="476"/>
    </location>
    <ligand>
        <name>Zn(2+)</name>
        <dbReference type="ChEBI" id="CHEBI:29105"/>
        <label>2</label>
    </ligand>
</feature>
<comment type="subunit">
    <text evidence="12">Component of the replication restart primosome.</text>
</comment>
<dbReference type="GO" id="GO:0003677">
    <property type="term" value="F:DNA binding"/>
    <property type="evidence" value="ECO:0007669"/>
    <property type="project" value="UniProtKB-UniRule"/>
</dbReference>
<dbReference type="Pfam" id="PF17764">
    <property type="entry name" value="PriA_3primeBD"/>
    <property type="match status" value="1"/>
</dbReference>
<keyword evidence="7 12" id="KW-0862">Zinc</keyword>
<keyword evidence="4 12" id="KW-0547">Nucleotide-binding</keyword>
<organism evidence="14 15">
    <name type="scientific">Mediterraneibacter hominis</name>
    <dbReference type="NCBI Taxonomy" id="2763054"/>
    <lineage>
        <taxon>Bacteria</taxon>
        <taxon>Bacillati</taxon>
        <taxon>Bacillota</taxon>
        <taxon>Clostridia</taxon>
        <taxon>Lachnospirales</taxon>
        <taxon>Lachnospiraceae</taxon>
        <taxon>Mediterraneibacter</taxon>
    </lineage>
</organism>
<name>A0A923RTD8_9FIRM</name>
<gene>
    <name evidence="12 14" type="primary">priA</name>
    <name evidence="14" type="ORF">H8S37_14790</name>
</gene>
<dbReference type="InterPro" id="IPR011545">
    <property type="entry name" value="DEAD/DEAH_box_helicase_dom"/>
</dbReference>
<feature type="binding site" evidence="12">
    <location>
        <position position="459"/>
    </location>
    <ligand>
        <name>Zn(2+)</name>
        <dbReference type="ChEBI" id="CHEBI:29105"/>
        <label>2</label>
    </ligand>
</feature>
<dbReference type="PANTHER" id="PTHR30580:SF0">
    <property type="entry name" value="PRIMOSOMAL PROTEIN N"/>
    <property type="match status" value="1"/>
</dbReference>
<evidence type="ECO:0000256" key="11">
    <source>
        <dbReference type="ARBA" id="ARBA00048988"/>
    </source>
</evidence>
<comment type="catalytic activity">
    <reaction evidence="12">
        <text>Couples ATP hydrolysis with the unwinding of duplex DNA by translocating in the 3'-5' direction.</text>
        <dbReference type="EC" id="5.6.2.4"/>
    </reaction>
</comment>
<dbReference type="EC" id="5.6.2.4" evidence="12"/>
<evidence type="ECO:0000256" key="5">
    <source>
        <dbReference type="ARBA" id="ARBA00022801"/>
    </source>
</evidence>
<evidence type="ECO:0000256" key="8">
    <source>
        <dbReference type="ARBA" id="ARBA00022840"/>
    </source>
</evidence>
<dbReference type="AlphaFoldDB" id="A0A923RTD8"/>
<proteinExistence type="inferred from homology"/>
<dbReference type="GO" id="GO:0016787">
    <property type="term" value="F:hydrolase activity"/>
    <property type="evidence" value="ECO:0007669"/>
    <property type="project" value="UniProtKB-KW"/>
</dbReference>
<evidence type="ECO:0000256" key="7">
    <source>
        <dbReference type="ARBA" id="ARBA00022833"/>
    </source>
</evidence>
<dbReference type="Pfam" id="PF18074">
    <property type="entry name" value="PriA_C"/>
    <property type="match status" value="1"/>
</dbReference>
<dbReference type="GO" id="GO:1990077">
    <property type="term" value="C:primosome complex"/>
    <property type="evidence" value="ECO:0007669"/>
    <property type="project" value="UniProtKB-UniRule"/>
</dbReference>
<keyword evidence="2 12" id="KW-0235">DNA replication</keyword>
<sequence length="741" mass="84540">MFANIIVDITHEKLDKIFQYKVPSRMEGELSIGMEVWIPFGKGNRITKGYVTGFSEHSDYDVSKIKEIQEISKDGVAIEAKLIVLAAWMKEQYGGTMIQALKTVLPIKQKENAKVKRQVRLLLDKEAGEQRLAFYLEKNQRARARLLAALLDHPVLDYELVTKKLSITMSVIRALEEQKVIALESEQIYRNPVKGKTQQRKEITFTPEQKHAIDTFRQDYERQFYKTYLLYGVTGSGKTEVYMEMIQLVVSQGRQAIVLIPEIALTYQTVMRFYSCFGDRVSIMNSRMSAGERYDQMLRAKDGKVDVMIGPRSALFTPLPNLGLIVIDEEHENTYKSEQVPRYHARETAIQRASMEQASVVLGSATPSMEAMYRARQGNYTLLEMKNRSGMQKLAKVSIVDMREELKSGNRSILSRKLQEMMEERLKRKEQILLFLNRRGYAGFLSCRECGHVIKCPHCDVSLSLHRNGRLVCHYCGYEEPKASACPVCGSRHVGEFKAGTQQIEEMVKRRFPQARTLRMDMDTTRGKDGHEKILSAFADKEADILVGTQMIVKGHDFSDVTLVGILAADMSLYADDYRAGERTFQLLTQAVGRSGRGDIEGEAVIQTYSPEHYAVETAAAQDYETFYAEEIQYRKWMGYPPAENLLAVLASGKEEAILEIGCKYLKEFVTRFWGAGEIQIIGPASPGIGKINDVYRRVLYIKAKRYDTLVGIKNRLEQYIEVNSGFAKMRIQFDFNPMYL</sequence>
<feature type="binding site" evidence="12">
    <location>
        <position position="456"/>
    </location>
    <ligand>
        <name>Zn(2+)</name>
        <dbReference type="ChEBI" id="CHEBI:29105"/>
        <label>2</label>
    </ligand>
</feature>
<feature type="binding site" evidence="12">
    <location>
        <position position="473"/>
    </location>
    <ligand>
        <name>Zn(2+)</name>
        <dbReference type="ChEBI" id="CHEBI:29105"/>
        <label>2</label>
    </ligand>
</feature>
<keyword evidence="3 12" id="KW-0479">Metal-binding</keyword>
<evidence type="ECO:0000259" key="13">
    <source>
        <dbReference type="PROSITE" id="PS51192"/>
    </source>
</evidence>
<dbReference type="NCBIfam" id="TIGR00595">
    <property type="entry name" value="priA"/>
    <property type="match status" value="1"/>
</dbReference>
<dbReference type="Pfam" id="PF18319">
    <property type="entry name" value="Zn_ribbon_PriA"/>
    <property type="match status" value="1"/>
</dbReference>
<protein>
    <recommendedName>
        <fullName evidence="12">Replication restart protein PriA</fullName>
    </recommendedName>
    <alternativeName>
        <fullName evidence="12">ATP-dependent DNA helicase PriA</fullName>
        <ecNumber evidence="12">5.6.2.4</ecNumber>
    </alternativeName>
    <alternativeName>
        <fullName evidence="12">DNA 3'-5' helicase PriA</fullName>
    </alternativeName>
</protein>
<dbReference type="HAMAP" id="MF_00983">
    <property type="entry name" value="PriA"/>
    <property type="match status" value="1"/>
</dbReference>
<dbReference type="GO" id="GO:0005524">
    <property type="term" value="F:ATP binding"/>
    <property type="evidence" value="ECO:0007669"/>
    <property type="project" value="UniProtKB-UniRule"/>
</dbReference>
<dbReference type="CDD" id="cd18804">
    <property type="entry name" value="SF2_C_priA"/>
    <property type="match status" value="1"/>
</dbReference>
<keyword evidence="6 12" id="KW-0347">Helicase</keyword>
<dbReference type="GO" id="GO:0006269">
    <property type="term" value="P:DNA replication, synthesis of primer"/>
    <property type="evidence" value="ECO:0007669"/>
    <property type="project" value="UniProtKB-KW"/>
</dbReference>
<feature type="domain" description="Helicase ATP-binding" evidence="13">
    <location>
        <begin position="219"/>
        <end position="385"/>
    </location>
</feature>
<dbReference type="InterPro" id="IPR040498">
    <property type="entry name" value="PriA_CRR"/>
</dbReference>
<dbReference type="SMART" id="SM00487">
    <property type="entry name" value="DEXDc"/>
    <property type="match status" value="1"/>
</dbReference>
<dbReference type="InterPro" id="IPR041236">
    <property type="entry name" value="PriA_C"/>
</dbReference>
<dbReference type="CDD" id="cd17929">
    <property type="entry name" value="DEXHc_priA"/>
    <property type="match status" value="1"/>
</dbReference>
<dbReference type="InterPro" id="IPR014001">
    <property type="entry name" value="Helicase_ATP-bd"/>
</dbReference>
<evidence type="ECO:0000256" key="12">
    <source>
        <dbReference type="HAMAP-Rule" id="MF_00983"/>
    </source>
</evidence>
<dbReference type="SMART" id="SM00490">
    <property type="entry name" value="HELICc"/>
    <property type="match status" value="1"/>
</dbReference>
<feature type="binding site" evidence="12">
    <location>
        <position position="450"/>
    </location>
    <ligand>
        <name>Zn(2+)</name>
        <dbReference type="ChEBI" id="CHEBI:29105"/>
        <label>1</label>
    </ligand>
</feature>
<keyword evidence="10 12" id="KW-0413">Isomerase</keyword>
<dbReference type="Pfam" id="PF00271">
    <property type="entry name" value="Helicase_C"/>
    <property type="match status" value="1"/>
</dbReference>
<reference evidence="14" key="1">
    <citation type="submission" date="2020-08" db="EMBL/GenBank/DDBJ databases">
        <title>Genome public.</title>
        <authorList>
            <person name="Liu C."/>
            <person name="Sun Q."/>
        </authorList>
    </citation>
    <scope>NUCLEOTIDE SEQUENCE</scope>
    <source>
        <strain evidence="14">NSJ-55</strain>
    </source>
</reference>
<dbReference type="InterPro" id="IPR027417">
    <property type="entry name" value="P-loop_NTPase"/>
</dbReference>
<dbReference type="GO" id="GO:0008270">
    <property type="term" value="F:zinc ion binding"/>
    <property type="evidence" value="ECO:0007669"/>
    <property type="project" value="UniProtKB-UniRule"/>
</dbReference>
<dbReference type="InterPro" id="IPR042115">
    <property type="entry name" value="PriA_3primeBD_sf"/>
</dbReference>
<evidence type="ECO:0000313" key="15">
    <source>
        <dbReference type="Proteomes" id="UP000652477"/>
    </source>
</evidence>
<dbReference type="GO" id="GO:0006302">
    <property type="term" value="P:double-strand break repair"/>
    <property type="evidence" value="ECO:0007669"/>
    <property type="project" value="InterPro"/>
</dbReference>
<dbReference type="RefSeq" id="WP_186876843.1">
    <property type="nucleotide sequence ID" value="NZ_JACOPF010000004.1"/>
</dbReference>
<dbReference type="Gene3D" id="3.40.50.300">
    <property type="entry name" value="P-loop containing nucleotide triphosphate hydrolases"/>
    <property type="match status" value="2"/>
</dbReference>
<comment type="cofactor">
    <cofactor evidence="12">
        <name>Zn(2+)</name>
        <dbReference type="ChEBI" id="CHEBI:29105"/>
    </cofactor>
    <text evidence="12">Binds 2 zinc ions per subunit.</text>
</comment>
<evidence type="ECO:0000256" key="2">
    <source>
        <dbReference type="ARBA" id="ARBA00022705"/>
    </source>
</evidence>
<dbReference type="InterPro" id="IPR005259">
    <property type="entry name" value="PriA"/>
</dbReference>
<evidence type="ECO:0000256" key="6">
    <source>
        <dbReference type="ARBA" id="ARBA00022806"/>
    </source>
</evidence>
<keyword evidence="8 12" id="KW-0067">ATP-binding</keyword>
<dbReference type="EMBL" id="JACOPF010000004">
    <property type="protein sequence ID" value="MBC5690182.1"/>
    <property type="molecule type" value="Genomic_DNA"/>
</dbReference>
<dbReference type="FunFam" id="3.40.50.300:FF:000489">
    <property type="entry name" value="Primosome assembly protein PriA"/>
    <property type="match status" value="1"/>
</dbReference>
<feature type="binding site" evidence="12">
    <location>
        <position position="486"/>
    </location>
    <ligand>
        <name>Zn(2+)</name>
        <dbReference type="ChEBI" id="CHEBI:29105"/>
        <label>1</label>
    </ligand>
</feature>
<dbReference type="GO" id="GO:0043138">
    <property type="term" value="F:3'-5' DNA helicase activity"/>
    <property type="evidence" value="ECO:0007669"/>
    <property type="project" value="UniProtKB-EC"/>
</dbReference>
<comment type="similarity">
    <text evidence="12">Belongs to the helicase family. PriA subfamily.</text>
</comment>
<dbReference type="GO" id="GO:0006270">
    <property type="term" value="P:DNA replication initiation"/>
    <property type="evidence" value="ECO:0007669"/>
    <property type="project" value="TreeGrafter"/>
</dbReference>
<evidence type="ECO:0000256" key="10">
    <source>
        <dbReference type="ARBA" id="ARBA00023235"/>
    </source>
</evidence>
<comment type="catalytic activity">
    <reaction evidence="11 12">
        <text>ATP + H2O = ADP + phosphate + H(+)</text>
        <dbReference type="Rhea" id="RHEA:13065"/>
        <dbReference type="ChEBI" id="CHEBI:15377"/>
        <dbReference type="ChEBI" id="CHEBI:15378"/>
        <dbReference type="ChEBI" id="CHEBI:30616"/>
        <dbReference type="ChEBI" id="CHEBI:43474"/>
        <dbReference type="ChEBI" id="CHEBI:456216"/>
        <dbReference type="EC" id="5.6.2.4"/>
    </reaction>
</comment>
<evidence type="ECO:0000256" key="4">
    <source>
        <dbReference type="ARBA" id="ARBA00022741"/>
    </source>
</evidence>
<keyword evidence="15" id="KW-1185">Reference proteome</keyword>
<comment type="caution">
    <text evidence="14">The sequence shown here is derived from an EMBL/GenBank/DDBJ whole genome shotgun (WGS) entry which is preliminary data.</text>
</comment>
<dbReference type="InterPro" id="IPR041222">
    <property type="entry name" value="PriA_3primeBD"/>
</dbReference>
<evidence type="ECO:0000256" key="1">
    <source>
        <dbReference type="ARBA" id="ARBA00022515"/>
    </source>
</evidence>
<dbReference type="GO" id="GO:0006310">
    <property type="term" value="P:DNA recombination"/>
    <property type="evidence" value="ECO:0007669"/>
    <property type="project" value="InterPro"/>
</dbReference>
<dbReference type="Pfam" id="PF00270">
    <property type="entry name" value="DEAD"/>
    <property type="match status" value="1"/>
</dbReference>
<evidence type="ECO:0000256" key="3">
    <source>
        <dbReference type="ARBA" id="ARBA00022723"/>
    </source>
</evidence>
<dbReference type="Proteomes" id="UP000652477">
    <property type="component" value="Unassembled WGS sequence"/>
</dbReference>
<feature type="binding site" evidence="12">
    <location>
        <position position="447"/>
    </location>
    <ligand>
        <name>Zn(2+)</name>
        <dbReference type="ChEBI" id="CHEBI:29105"/>
        <label>1</label>
    </ligand>
</feature>
<keyword evidence="5 12" id="KW-0378">Hydrolase</keyword>
<evidence type="ECO:0000256" key="9">
    <source>
        <dbReference type="ARBA" id="ARBA00023125"/>
    </source>
</evidence>
<dbReference type="PROSITE" id="PS51192">
    <property type="entry name" value="HELICASE_ATP_BIND_1"/>
    <property type="match status" value="1"/>
</dbReference>
<feature type="binding site" evidence="12">
    <location>
        <position position="489"/>
    </location>
    <ligand>
        <name>Zn(2+)</name>
        <dbReference type="ChEBI" id="CHEBI:29105"/>
        <label>1</label>
    </ligand>
</feature>
<dbReference type="PANTHER" id="PTHR30580">
    <property type="entry name" value="PRIMOSOMAL PROTEIN N"/>
    <property type="match status" value="1"/>
</dbReference>
<keyword evidence="1 12" id="KW-0639">Primosome</keyword>
<dbReference type="InterPro" id="IPR001650">
    <property type="entry name" value="Helicase_C-like"/>
</dbReference>
<dbReference type="SUPFAM" id="SSF52540">
    <property type="entry name" value="P-loop containing nucleoside triphosphate hydrolases"/>
    <property type="match status" value="2"/>
</dbReference>
<dbReference type="Gene3D" id="3.40.1440.60">
    <property type="entry name" value="PriA, 3(prime) DNA-binding domain"/>
    <property type="match status" value="1"/>
</dbReference>
<evidence type="ECO:0000313" key="14">
    <source>
        <dbReference type="EMBL" id="MBC5690182.1"/>
    </source>
</evidence>
<accession>A0A923RTD8</accession>